<gene>
    <name evidence="1" type="ORF">MKW98_021967</name>
</gene>
<accession>A0AAD4TMG6</accession>
<comment type="caution">
    <text evidence="1">The sequence shown here is derived from an EMBL/GenBank/DDBJ whole genome shotgun (WGS) entry which is preliminary data.</text>
</comment>
<reference evidence="1" key="1">
    <citation type="submission" date="2022-04" db="EMBL/GenBank/DDBJ databases">
        <title>A functionally conserved STORR gene fusion in Papaver species that diverged 16.8 million years ago.</title>
        <authorList>
            <person name="Catania T."/>
        </authorList>
    </citation>
    <scope>NUCLEOTIDE SEQUENCE</scope>
    <source>
        <strain evidence="1">S-188037</strain>
    </source>
</reference>
<sequence>MDTGALKKSCEDIILDIAIKAIVTYWNFSLHTTFKMNIPFLVPLIFMIKSLDGRRSNHSVIRYESRTTLLSYCGNEGRPDLSREDPFYFSVRFIRLWFKHNFLQSLHRKPWHII</sequence>
<protein>
    <submittedName>
        <fullName evidence="1">Uncharacterized protein</fullName>
    </submittedName>
</protein>
<dbReference type="AlphaFoldDB" id="A0AAD4TMG6"/>
<dbReference type="Proteomes" id="UP001202328">
    <property type="component" value="Unassembled WGS sequence"/>
</dbReference>
<evidence type="ECO:0000313" key="2">
    <source>
        <dbReference type="Proteomes" id="UP001202328"/>
    </source>
</evidence>
<organism evidence="1 2">
    <name type="scientific">Papaver atlanticum</name>
    <dbReference type="NCBI Taxonomy" id="357466"/>
    <lineage>
        <taxon>Eukaryota</taxon>
        <taxon>Viridiplantae</taxon>
        <taxon>Streptophyta</taxon>
        <taxon>Embryophyta</taxon>
        <taxon>Tracheophyta</taxon>
        <taxon>Spermatophyta</taxon>
        <taxon>Magnoliopsida</taxon>
        <taxon>Ranunculales</taxon>
        <taxon>Papaveraceae</taxon>
        <taxon>Papaveroideae</taxon>
        <taxon>Papaver</taxon>
    </lineage>
</organism>
<dbReference type="EMBL" id="JAJJMB010000025">
    <property type="protein sequence ID" value="KAI3963727.1"/>
    <property type="molecule type" value="Genomic_DNA"/>
</dbReference>
<name>A0AAD4TMG6_9MAGN</name>
<evidence type="ECO:0000313" key="1">
    <source>
        <dbReference type="EMBL" id="KAI3963727.1"/>
    </source>
</evidence>
<proteinExistence type="predicted"/>
<keyword evidence="2" id="KW-1185">Reference proteome</keyword>